<gene>
    <name evidence="2" type="ORF">J2S57_000229</name>
</gene>
<dbReference type="InterPro" id="IPR012767">
    <property type="entry name" value="Trehalose_TreY"/>
</dbReference>
<dbReference type="InterPro" id="IPR013797">
    <property type="entry name" value="Maltooligo_trehalose_synth_4"/>
</dbReference>
<dbReference type="PANTHER" id="PTHR10357:SF216">
    <property type="entry name" value="MALTOOLIGOSYL TREHALOSE SYNTHASE-RELATED"/>
    <property type="match status" value="1"/>
</dbReference>
<dbReference type="Gene3D" id="1.10.150.200">
    <property type="entry name" value="Maltooligosyl trehalose synthase, domain 3"/>
    <property type="match status" value="1"/>
</dbReference>
<dbReference type="InterPro" id="IPR017853">
    <property type="entry name" value="GH"/>
</dbReference>
<keyword evidence="3" id="KW-1185">Reference proteome</keyword>
<name>A0ABT9NXB8_9ACTN</name>
<dbReference type="EMBL" id="JAUSQZ010000001">
    <property type="protein sequence ID" value="MDP9824480.1"/>
    <property type="molecule type" value="Genomic_DNA"/>
</dbReference>
<dbReference type="Gene3D" id="3.20.20.80">
    <property type="entry name" value="Glycosidases"/>
    <property type="match status" value="1"/>
</dbReference>
<accession>A0ABT9NXB8</accession>
<comment type="caution">
    <text evidence="2">The sequence shown here is derived from an EMBL/GenBank/DDBJ whole genome shotgun (WGS) entry which is preliminary data.</text>
</comment>
<feature type="domain" description="Glycosyl hydrolase family 13 catalytic" evidence="1">
    <location>
        <begin position="4"/>
        <end position="702"/>
    </location>
</feature>
<dbReference type="GO" id="GO:0047470">
    <property type="term" value="F:(1,4)-alpha-D-glucan 1-alpha-D-glucosylmutase activity"/>
    <property type="evidence" value="ECO:0007669"/>
    <property type="project" value="UniProtKB-EC"/>
</dbReference>
<protein>
    <submittedName>
        <fullName evidence="2">(1-&gt;4)-alpha-D-glucan 1-alpha-D-glucosylmutase</fullName>
        <ecNumber evidence="2">5.4.99.15</ecNumber>
    </submittedName>
</protein>
<dbReference type="Pfam" id="PF00128">
    <property type="entry name" value="Alpha-amylase"/>
    <property type="match status" value="1"/>
</dbReference>
<evidence type="ECO:0000313" key="2">
    <source>
        <dbReference type="EMBL" id="MDP9824480.1"/>
    </source>
</evidence>
<evidence type="ECO:0000313" key="3">
    <source>
        <dbReference type="Proteomes" id="UP001235712"/>
    </source>
</evidence>
<proteinExistence type="predicted"/>
<dbReference type="Gene3D" id="3.30.1590.10">
    <property type="entry name" value="Maltooligosyl trehalose synthase, domain 2"/>
    <property type="match status" value="1"/>
</dbReference>
<reference evidence="2 3" key="1">
    <citation type="submission" date="2023-07" db="EMBL/GenBank/DDBJ databases">
        <title>Sequencing the genomes of 1000 actinobacteria strains.</title>
        <authorList>
            <person name="Klenk H.-P."/>
        </authorList>
    </citation>
    <scope>NUCLEOTIDE SEQUENCE [LARGE SCALE GENOMIC DNA]</scope>
    <source>
        <strain evidence="2 3">DSM 44388</strain>
    </source>
</reference>
<sequence>MPAPVSTYRFQVRDSFGFADVGARAAYLDRLGVTHAYLSPILRATPGSGHGYDVVAHDELSEDAGGRPAFDAMVASLRASGLRVIADVVPNHMAVPTPARLNAPYWSLLQHGPESEYANWFDVNWAPGRIIVPVLGDRLPLVLGDISVADGVVKYFDHEFPIRPGTENLPLEELLAAQWYRLASWRTSDEELNYRRFFDVTTLIAVRVEDRAVFDATHALIASLVKDGSLDGLRIDHPDGLADPRGYLRDLAAATDGTWVVVEKILEGDETLPEDWPCAGTTGYDALNRIGGLFVDPAGAAPLSDLLTEFTHDERTLDEIVEVSKRRIIDSSLNTEVRRLTDLLCDLRDANPAYADFTRRALHGAVVELLVAMDRYRAYVVPGSAAPAEAVAVLERAGSVASSRLPHEHLPALDLVMDLLLDGVAAGSDPVRAELVTRFQQTCGPVMAKGIEDTTFYRYHRLLALNEVGGEPGHFGVGPDEFHAFAARLARDWPTTMTTLSTHDTKRSEDARARLAPLSEIPAEWAAEVTHWRELAAKHHCPDPSTEYLFWQTLLAVPDITAERLTGYLSKATREAKEQTTWTSPNEEFDQALESFARGVLADDDVMGAVRAFSDRLAPAVRAAVLGQKLVQLTMPGVPDVYQGTEIVEASLVDPDNRRPVDFAYRERLLDVVESGSLANLGGRELEDAEKLLVTRAALRLRREHPEWFTQGAYAPLPTSSSHALAFGRGENVVTVATRLPLTLESHGGWGASVVVLPEGTWTDQLTGKTVPGGPVGLAGLLGDFPVALLVRA</sequence>
<evidence type="ECO:0000259" key="1">
    <source>
        <dbReference type="SMART" id="SM00642"/>
    </source>
</evidence>
<dbReference type="EC" id="5.4.99.15" evidence="2"/>
<dbReference type="Gene3D" id="1.10.10.470">
    <property type="entry name" value="Maltooligosyl trehalose synthase, domain 4"/>
    <property type="match status" value="1"/>
</dbReference>
<keyword evidence="2" id="KW-0413">Isomerase</keyword>
<dbReference type="RefSeq" id="WP_307237119.1">
    <property type="nucleotide sequence ID" value="NZ_JAUSQZ010000001.1"/>
</dbReference>
<organism evidence="2 3">
    <name type="scientific">Kineosporia succinea</name>
    <dbReference type="NCBI Taxonomy" id="84632"/>
    <lineage>
        <taxon>Bacteria</taxon>
        <taxon>Bacillati</taxon>
        <taxon>Actinomycetota</taxon>
        <taxon>Actinomycetes</taxon>
        <taxon>Kineosporiales</taxon>
        <taxon>Kineosporiaceae</taxon>
        <taxon>Kineosporia</taxon>
    </lineage>
</organism>
<dbReference type="CDD" id="cd11336">
    <property type="entry name" value="AmyAc_MTSase"/>
    <property type="match status" value="1"/>
</dbReference>
<dbReference type="Proteomes" id="UP001235712">
    <property type="component" value="Unassembled WGS sequence"/>
</dbReference>
<dbReference type="NCBIfam" id="TIGR02401">
    <property type="entry name" value="trehalose_TreY"/>
    <property type="match status" value="1"/>
</dbReference>
<dbReference type="PANTHER" id="PTHR10357">
    <property type="entry name" value="ALPHA-AMYLASE FAMILY MEMBER"/>
    <property type="match status" value="1"/>
</dbReference>
<dbReference type="InterPro" id="IPR006047">
    <property type="entry name" value="GH13_cat_dom"/>
</dbReference>
<dbReference type="SMART" id="SM00642">
    <property type="entry name" value="Aamy"/>
    <property type="match status" value="1"/>
</dbReference>
<dbReference type="SUPFAM" id="SSF51445">
    <property type="entry name" value="(Trans)glycosidases"/>
    <property type="match status" value="1"/>
</dbReference>